<dbReference type="Proteomes" id="UP001652663">
    <property type="component" value="Chromosome 5"/>
</dbReference>
<name>A0ABM4SAH9_BOSIN</name>
<evidence type="ECO:0000313" key="2">
    <source>
        <dbReference type="Proteomes" id="UP001652663"/>
    </source>
</evidence>
<dbReference type="GeneID" id="139182983"/>
<reference evidence="3" key="1">
    <citation type="submission" date="2025-08" db="UniProtKB">
        <authorList>
            <consortium name="RefSeq"/>
        </authorList>
    </citation>
    <scope>IDENTIFICATION</scope>
    <source>
        <tissue evidence="3">Blood</tissue>
    </source>
</reference>
<feature type="chain" id="PRO_5045743145" evidence="1">
    <location>
        <begin position="20"/>
        <end position="103"/>
    </location>
</feature>
<evidence type="ECO:0000313" key="3">
    <source>
        <dbReference type="RefSeq" id="XP_070644807.1"/>
    </source>
</evidence>
<accession>A0ABM4SAH9</accession>
<feature type="signal peptide" evidence="1">
    <location>
        <begin position="1"/>
        <end position="19"/>
    </location>
</feature>
<organism evidence="2 3">
    <name type="scientific">Bos indicus</name>
    <name type="common">Zebu</name>
    <dbReference type="NCBI Taxonomy" id="9915"/>
    <lineage>
        <taxon>Eukaryota</taxon>
        <taxon>Metazoa</taxon>
        <taxon>Chordata</taxon>
        <taxon>Craniata</taxon>
        <taxon>Vertebrata</taxon>
        <taxon>Euteleostomi</taxon>
        <taxon>Mammalia</taxon>
        <taxon>Eutheria</taxon>
        <taxon>Laurasiatheria</taxon>
        <taxon>Artiodactyla</taxon>
        <taxon>Ruminantia</taxon>
        <taxon>Pecora</taxon>
        <taxon>Bovidae</taxon>
        <taxon>Bovinae</taxon>
        <taxon>Bos</taxon>
    </lineage>
</organism>
<protein>
    <submittedName>
        <fullName evidence="3">Extracellular glycoprotein lacritin isoform X2</fullName>
    </submittedName>
</protein>
<gene>
    <name evidence="3" type="primary">LACRT</name>
</gene>
<proteinExistence type="predicted"/>
<evidence type="ECO:0000256" key="1">
    <source>
        <dbReference type="SAM" id="SignalP"/>
    </source>
</evidence>
<keyword evidence="1" id="KW-0732">Signal</keyword>
<sequence>MRHTTLLLLAALVGTLVFAQNASSALAEGLLTSSATQKILTAPPSSEFNPLQLGFGKGISVAQEIRKKIRERIDGGKKFIEEGTAAAQTLGKKLFPTILLPGF</sequence>
<keyword evidence="2" id="KW-1185">Reference proteome</keyword>
<dbReference type="RefSeq" id="XP_070644807.1">
    <property type="nucleotide sequence ID" value="XM_070788706.1"/>
</dbReference>